<gene>
    <name evidence="5" type="ORF">METZ01_LOCUS993</name>
</gene>
<keyword evidence="4" id="KW-0865">Zymogen</keyword>
<reference evidence="5" key="1">
    <citation type="submission" date="2018-05" db="EMBL/GenBank/DDBJ databases">
        <authorList>
            <person name="Lanie J.A."/>
            <person name="Ng W.-L."/>
            <person name="Kazmierczak K.M."/>
            <person name="Andrzejewski T.M."/>
            <person name="Davidsen T.M."/>
            <person name="Wayne K.J."/>
            <person name="Tettelin H."/>
            <person name="Glass J.I."/>
            <person name="Rusch D."/>
            <person name="Podicherti R."/>
            <person name="Tsui H.-C.T."/>
            <person name="Winkler M.E."/>
        </authorList>
    </citation>
    <scope>NUCLEOTIDE SEQUENCE</scope>
</reference>
<feature type="non-terminal residue" evidence="5">
    <location>
        <position position="1"/>
    </location>
</feature>
<protein>
    <recommendedName>
        <fullName evidence="6">Peptidase S45</fullName>
    </recommendedName>
</protein>
<dbReference type="InterPro" id="IPR043147">
    <property type="entry name" value="Penicillin_amidase_A-knob"/>
</dbReference>
<dbReference type="Gene3D" id="1.10.1400.10">
    <property type="match status" value="1"/>
</dbReference>
<sequence length="665" mass="76624">VRDKWGVPHIYGNTDKEAAYGLAWAHSEDDFQTIQKTFLPAKKMLGRLNGIQGAFVDYVVELLRCRSVAERELQNLPPEGLNVIYGYLEGLNAYAKKYPEKVLVKNSFPLTIHDYLTGLNLMLHLFSDTGDVIGRLFSNNIDPIKTLDGVDNIGSTIGSNAFAFSSNKTADGKTYLNVNTHQPLEGPFSWYEAHINSNEGWNMLGGLFPGLPIPVIGTNNNLAWTHTYNFPDINDVYQLIINPENENEYKIDGFWKEFESKEIKILVKVLFGIKVNIKRKIIWSDFGPVIKNKKGYFSFYSPSLNNISAVEQWFKMSKASNFEEFENALGLVGIPRFNIVYADKEDNIFYMSNARLSVRDSSIDWEKLILGDTSSLILNSYHPYEDLPKLLNPPSGYVFNTNNSPFNSTNKKYNLKEENFVSTFNFREKENNRSLRFMELIEDYDKISYEDFKKIKYDQKYPEKILYRNDLNSLFSLQAEKFPKHKELISILHNWDKRAGYNNLGAAQWRIYYKFIRDVIFENKLKINVVIPDSYHLQAIEKTEKYLKKHFGKIDIILGDLQRHIKGNINLPVSGLDDMIAPSDVVGYKNGRLKVVSGESYIMLIQFSNDAIEIETILPYGNSNNPDSPHYTDQMIKYINKETKLMTLDKEKIFSDAVRIYSPNQ</sequence>
<name>A0A381N0X5_9ZZZZ</name>
<dbReference type="InterPro" id="IPR029055">
    <property type="entry name" value="Ntn_hydrolases_N"/>
</dbReference>
<dbReference type="Gene3D" id="2.30.120.10">
    <property type="match status" value="1"/>
</dbReference>
<dbReference type="PANTHER" id="PTHR34218">
    <property type="entry name" value="PEPTIDASE S45 PENICILLIN AMIDASE"/>
    <property type="match status" value="1"/>
</dbReference>
<keyword evidence="3" id="KW-0378">Hydrolase</keyword>
<dbReference type="GO" id="GO:0016811">
    <property type="term" value="F:hydrolase activity, acting on carbon-nitrogen (but not peptide) bonds, in linear amides"/>
    <property type="evidence" value="ECO:0007669"/>
    <property type="project" value="InterPro"/>
</dbReference>
<evidence type="ECO:0008006" key="6">
    <source>
        <dbReference type="Google" id="ProtNLM"/>
    </source>
</evidence>
<dbReference type="EMBL" id="UINC01000054">
    <property type="protein sequence ID" value="SUZ48139.1"/>
    <property type="molecule type" value="Genomic_DNA"/>
</dbReference>
<dbReference type="InterPro" id="IPR023343">
    <property type="entry name" value="Penicillin_amidase_dom1"/>
</dbReference>
<dbReference type="GO" id="GO:0017000">
    <property type="term" value="P:antibiotic biosynthetic process"/>
    <property type="evidence" value="ECO:0007669"/>
    <property type="project" value="InterPro"/>
</dbReference>
<dbReference type="InterPro" id="IPR002692">
    <property type="entry name" value="S45"/>
</dbReference>
<evidence type="ECO:0000313" key="5">
    <source>
        <dbReference type="EMBL" id="SUZ48139.1"/>
    </source>
</evidence>
<dbReference type="SUPFAM" id="SSF56235">
    <property type="entry name" value="N-terminal nucleophile aminohydrolases (Ntn hydrolases)"/>
    <property type="match status" value="1"/>
</dbReference>
<dbReference type="AlphaFoldDB" id="A0A381N0X5"/>
<dbReference type="Gene3D" id="1.10.439.10">
    <property type="entry name" value="Penicillin Amidohydrolase, domain 1"/>
    <property type="match status" value="1"/>
</dbReference>
<comment type="similarity">
    <text evidence="1">Belongs to the peptidase S45 family.</text>
</comment>
<dbReference type="Pfam" id="PF01804">
    <property type="entry name" value="Penicil_amidase"/>
    <property type="match status" value="1"/>
</dbReference>
<dbReference type="InterPro" id="IPR043146">
    <property type="entry name" value="Penicillin_amidase_N_B-knob"/>
</dbReference>
<evidence type="ECO:0000256" key="4">
    <source>
        <dbReference type="ARBA" id="ARBA00023145"/>
    </source>
</evidence>
<dbReference type="InterPro" id="IPR014395">
    <property type="entry name" value="Pen/GL7ACA/AHL_acylase"/>
</dbReference>
<evidence type="ECO:0000256" key="2">
    <source>
        <dbReference type="ARBA" id="ARBA00022729"/>
    </source>
</evidence>
<organism evidence="5">
    <name type="scientific">marine metagenome</name>
    <dbReference type="NCBI Taxonomy" id="408172"/>
    <lineage>
        <taxon>unclassified sequences</taxon>
        <taxon>metagenomes</taxon>
        <taxon>ecological metagenomes</taxon>
    </lineage>
</organism>
<proteinExistence type="inferred from homology"/>
<dbReference type="PIRSF" id="PIRSF001227">
    <property type="entry name" value="Pen_acylase"/>
    <property type="match status" value="1"/>
</dbReference>
<accession>A0A381N0X5</accession>
<evidence type="ECO:0000256" key="3">
    <source>
        <dbReference type="ARBA" id="ARBA00022801"/>
    </source>
</evidence>
<keyword evidence="2" id="KW-0732">Signal</keyword>
<dbReference type="PANTHER" id="PTHR34218:SF3">
    <property type="entry name" value="ACYL-HOMOSERINE LACTONE ACYLASE PVDQ"/>
    <property type="match status" value="1"/>
</dbReference>
<dbReference type="Gene3D" id="3.60.20.10">
    <property type="entry name" value="Glutamine Phosphoribosylpyrophosphate, subunit 1, domain 1"/>
    <property type="match status" value="1"/>
</dbReference>
<evidence type="ECO:0000256" key="1">
    <source>
        <dbReference type="ARBA" id="ARBA00006586"/>
    </source>
</evidence>